<dbReference type="RefSeq" id="WP_140042715.1">
    <property type="nucleotide sequence ID" value="NZ_CP041016.1"/>
</dbReference>
<dbReference type="KEGG" id="sufl:FIL70_15335"/>
<gene>
    <name evidence="1" type="ORF">FIL70_15335</name>
</gene>
<reference evidence="1 2" key="1">
    <citation type="submission" date="2019-06" db="EMBL/GenBank/DDBJ databases">
        <title>Genome organization and adaptive potential of archetypical organophosphate degarding Sphingobium fuliginis ATCC 27551.</title>
        <authorList>
            <person name="Sarwar A."/>
            <person name="Parthasarathy S."/>
            <person name="Singh C."/>
            <person name="Siddavattam D."/>
        </authorList>
    </citation>
    <scope>NUCLEOTIDE SEQUENCE [LARGE SCALE GENOMIC DNA]</scope>
    <source>
        <strain evidence="1 2">ATCC 27551</strain>
    </source>
</reference>
<proteinExistence type="predicted"/>
<protein>
    <submittedName>
        <fullName evidence="1">Uncharacterized protein</fullName>
    </submittedName>
</protein>
<dbReference type="AlphaFoldDB" id="A0A5B8CHK0"/>
<accession>A0A5B8CHK0</accession>
<dbReference type="Proteomes" id="UP000311469">
    <property type="component" value="Chromosome cSF1"/>
</dbReference>
<sequence>MSVEGKIMAKAPKVMPAQGDEDALTLYAAVGSALSFWEASEDALMDLFKTLCGEVEPVASIAYVQAPRKVRVSMIRQAIDSYGHRMLDDERSDIVSALNRLDKLAPTRNEIAHGHVSNQTIMETGESGEQTIMAQGHYLLPALSEGGWQQRTPRFHHTFDTIYAFQEDVRDQRWLIVQAQFRMAMREQEADQEAGSEWYMQHRTALDIAARKIPASDYQRYFKPMVEW</sequence>
<organism evidence="1 2">
    <name type="scientific">Sphingobium fuliginis ATCC 27551</name>
    <dbReference type="NCBI Taxonomy" id="1208342"/>
    <lineage>
        <taxon>Bacteria</taxon>
        <taxon>Pseudomonadati</taxon>
        <taxon>Pseudomonadota</taxon>
        <taxon>Alphaproteobacteria</taxon>
        <taxon>Sphingomonadales</taxon>
        <taxon>Sphingomonadaceae</taxon>
        <taxon>Sphingobium</taxon>
    </lineage>
</organism>
<evidence type="ECO:0000313" key="2">
    <source>
        <dbReference type="Proteomes" id="UP000311469"/>
    </source>
</evidence>
<dbReference type="EMBL" id="CP041016">
    <property type="protein sequence ID" value="QDC38405.1"/>
    <property type="molecule type" value="Genomic_DNA"/>
</dbReference>
<name>A0A5B8CHK0_SPHSA</name>
<evidence type="ECO:0000313" key="1">
    <source>
        <dbReference type="EMBL" id="QDC38405.1"/>
    </source>
</evidence>